<evidence type="ECO:0000259" key="15">
    <source>
        <dbReference type="Pfam" id="PF01207"/>
    </source>
</evidence>
<proteinExistence type="inferred from homology"/>
<keyword evidence="6 12" id="KW-0819">tRNA processing</keyword>
<evidence type="ECO:0000256" key="4">
    <source>
        <dbReference type="ARBA" id="ARBA00022630"/>
    </source>
</evidence>
<keyword evidence="9 12" id="KW-0560">Oxidoreductase</keyword>
<dbReference type="PANTHER" id="PTHR45846:SF1">
    <property type="entry name" value="TRNA-DIHYDROURIDINE(47) SYNTHASE [NAD(P)(+)]-LIKE"/>
    <property type="match status" value="1"/>
</dbReference>
<feature type="binding site" evidence="14">
    <location>
        <position position="179"/>
    </location>
    <ligand>
        <name>FMN</name>
        <dbReference type="ChEBI" id="CHEBI:58210"/>
    </ligand>
</feature>
<dbReference type="NCBIfam" id="TIGR00737">
    <property type="entry name" value="nifR3_yhdG"/>
    <property type="match status" value="1"/>
</dbReference>
<dbReference type="PANTHER" id="PTHR45846">
    <property type="entry name" value="TRNA-DIHYDROURIDINE(47) SYNTHASE [NAD(P)(+)]-LIKE"/>
    <property type="match status" value="1"/>
</dbReference>
<evidence type="ECO:0000313" key="17">
    <source>
        <dbReference type="Proteomes" id="UP000289220"/>
    </source>
</evidence>
<evidence type="ECO:0000313" key="16">
    <source>
        <dbReference type="EMBL" id="VDC51678.1"/>
    </source>
</evidence>
<evidence type="ECO:0000256" key="9">
    <source>
        <dbReference type="ARBA" id="ARBA00023002"/>
    </source>
</evidence>
<dbReference type="InterPro" id="IPR001269">
    <property type="entry name" value="DUS_fam"/>
</dbReference>
<dbReference type="GO" id="GO:0000049">
    <property type="term" value="F:tRNA binding"/>
    <property type="evidence" value="ECO:0007669"/>
    <property type="project" value="UniProtKB-KW"/>
</dbReference>
<dbReference type="Proteomes" id="UP000289220">
    <property type="component" value="Unassembled WGS sequence"/>
</dbReference>
<name>A0A7Z9C8B1_9CAUL</name>
<dbReference type="Gene3D" id="3.20.20.70">
    <property type="entry name" value="Aldolase class I"/>
    <property type="match status" value="1"/>
</dbReference>
<evidence type="ECO:0000256" key="1">
    <source>
        <dbReference type="ARBA" id="ARBA00001917"/>
    </source>
</evidence>
<dbReference type="InterPro" id="IPR024036">
    <property type="entry name" value="tRNA-dHydroUridine_Synthase_C"/>
</dbReference>
<feature type="binding site" evidence="14">
    <location>
        <position position="80"/>
    </location>
    <ligand>
        <name>FMN</name>
        <dbReference type="ChEBI" id="CHEBI:58210"/>
    </ligand>
</feature>
<dbReference type="Pfam" id="PF01207">
    <property type="entry name" value="Dus"/>
    <property type="match status" value="1"/>
</dbReference>
<feature type="domain" description="DUS-like FMN-binding" evidence="15">
    <location>
        <begin position="24"/>
        <end position="315"/>
    </location>
</feature>
<dbReference type="AlphaFoldDB" id="A0A7Z9C8B1"/>
<dbReference type="PIRSF" id="PIRSF006621">
    <property type="entry name" value="Dus"/>
    <property type="match status" value="1"/>
</dbReference>
<dbReference type="InterPro" id="IPR035587">
    <property type="entry name" value="DUS-like_FMN-bd"/>
</dbReference>
<dbReference type="Gene3D" id="1.10.1200.80">
    <property type="entry name" value="Putative flavin oxidoreducatase, domain 2"/>
    <property type="match status" value="1"/>
</dbReference>
<comment type="caution">
    <text evidence="16">The sequence shown here is derived from an EMBL/GenBank/DDBJ whole genome shotgun (WGS) entry which is preliminary data.</text>
</comment>
<evidence type="ECO:0000256" key="11">
    <source>
        <dbReference type="ARBA" id="ARBA00048802"/>
    </source>
</evidence>
<dbReference type="InterPro" id="IPR004652">
    <property type="entry name" value="DusB-like"/>
</dbReference>
<keyword evidence="7" id="KW-0521">NADP</keyword>
<evidence type="ECO:0000256" key="3">
    <source>
        <dbReference type="ARBA" id="ARBA00022555"/>
    </source>
</evidence>
<evidence type="ECO:0000256" key="8">
    <source>
        <dbReference type="ARBA" id="ARBA00022884"/>
    </source>
</evidence>
<keyword evidence="4 12" id="KW-0285">Flavoprotein</keyword>
<keyword evidence="5 12" id="KW-0288">FMN</keyword>
<dbReference type="CDD" id="cd02801">
    <property type="entry name" value="DUS_like_FMN"/>
    <property type="match status" value="1"/>
</dbReference>
<dbReference type="EMBL" id="UXHF01000007">
    <property type="protein sequence ID" value="VDC51678.1"/>
    <property type="molecule type" value="Genomic_DNA"/>
</dbReference>
<evidence type="ECO:0000256" key="2">
    <source>
        <dbReference type="ARBA" id="ARBA00002790"/>
    </source>
</evidence>
<dbReference type="EC" id="1.3.1.-" evidence="12"/>
<accession>A0A7Z9C8B1</accession>
<feature type="binding site" evidence="14">
    <location>
        <position position="149"/>
    </location>
    <ligand>
        <name>FMN</name>
        <dbReference type="ChEBI" id="CHEBI:58210"/>
    </ligand>
</feature>
<dbReference type="GO" id="GO:0017150">
    <property type="term" value="F:tRNA dihydrouridine synthase activity"/>
    <property type="evidence" value="ECO:0007669"/>
    <property type="project" value="InterPro"/>
</dbReference>
<keyword evidence="14" id="KW-0547">Nucleotide-binding</keyword>
<feature type="binding site" evidence="14">
    <location>
        <begin position="234"/>
        <end position="235"/>
    </location>
    <ligand>
        <name>FMN</name>
        <dbReference type="ChEBI" id="CHEBI:58210"/>
    </ligand>
</feature>
<comment type="similarity">
    <text evidence="12">Belongs to the dus family.</text>
</comment>
<evidence type="ECO:0000256" key="6">
    <source>
        <dbReference type="ARBA" id="ARBA00022694"/>
    </source>
</evidence>
<comment type="function">
    <text evidence="2 12">Catalyzes the synthesis of 5,6-dihydrouridine (D), a modified base found in the D-loop of most tRNAs, via the reduction of the C5-C6 double bond in target uridines.</text>
</comment>
<dbReference type="InterPro" id="IPR013785">
    <property type="entry name" value="Aldolase_TIM"/>
</dbReference>
<comment type="catalytic activity">
    <reaction evidence="10">
        <text>a 5,6-dihydrouridine in tRNA + NADP(+) = a uridine in tRNA + NADPH + H(+)</text>
        <dbReference type="Rhea" id="RHEA:23624"/>
        <dbReference type="Rhea" id="RHEA-COMP:13339"/>
        <dbReference type="Rhea" id="RHEA-COMP:13887"/>
        <dbReference type="ChEBI" id="CHEBI:15378"/>
        <dbReference type="ChEBI" id="CHEBI:57783"/>
        <dbReference type="ChEBI" id="CHEBI:58349"/>
        <dbReference type="ChEBI" id="CHEBI:65315"/>
        <dbReference type="ChEBI" id="CHEBI:74443"/>
    </reaction>
</comment>
<feature type="active site" description="Proton donor" evidence="13">
    <location>
        <position position="110"/>
    </location>
</feature>
<keyword evidence="8" id="KW-0694">RNA-binding</keyword>
<comment type="catalytic activity">
    <reaction evidence="11">
        <text>a 5,6-dihydrouridine in tRNA + NAD(+) = a uridine in tRNA + NADH + H(+)</text>
        <dbReference type="Rhea" id="RHEA:54452"/>
        <dbReference type="Rhea" id="RHEA-COMP:13339"/>
        <dbReference type="Rhea" id="RHEA-COMP:13887"/>
        <dbReference type="ChEBI" id="CHEBI:15378"/>
        <dbReference type="ChEBI" id="CHEBI:57540"/>
        <dbReference type="ChEBI" id="CHEBI:57945"/>
        <dbReference type="ChEBI" id="CHEBI:65315"/>
        <dbReference type="ChEBI" id="CHEBI:74443"/>
    </reaction>
</comment>
<evidence type="ECO:0000256" key="5">
    <source>
        <dbReference type="ARBA" id="ARBA00022643"/>
    </source>
</evidence>
<evidence type="ECO:0000256" key="7">
    <source>
        <dbReference type="ARBA" id="ARBA00022857"/>
    </source>
</evidence>
<keyword evidence="3" id="KW-0820">tRNA-binding</keyword>
<protein>
    <recommendedName>
        <fullName evidence="12">tRNA-dihydrouridine synthase</fullName>
        <ecNumber evidence="12">1.3.1.-</ecNumber>
    </recommendedName>
</protein>
<dbReference type="GO" id="GO:0050660">
    <property type="term" value="F:flavin adenine dinucleotide binding"/>
    <property type="evidence" value="ECO:0007669"/>
    <property type="project" value="InterPro"/>
</dbReference>
<reference evidence="16 17" key="1">
    <citation type="submission" date="2018-11" db="EMBL/GenBank/DDBJ databases">
        <authorList>
            <person name="Peiro R."/>
            <person name="Begona"/>
            <person name="Cbmso G."/>
            <person name="Lopez M."/>
            <person name="Gonzalez S."/>
            <person name="Sacristan E."/>
            <person name="Castillo E."/>
        </authorList>
    </citation>
    <scope>NUCLEOTIDE SEQUENCE [LARGE SCALE GENOMIC DNA]</scope>
    <source>
        <strain evidence="16">Brev_genome</strain>
    </source>
</reference>
<sequence>MLRKARMAKTLQIGDVTVPGQVLMAPMTGVTDLPFRVLASRLGAAYVATEMVAAKELARERPDVVRRAAVGAGLPLTVIQLVGRDPGQMAEGARMAEKAGADIVDLNFGCPAKEVTGSAAGSALMRTPDLACRIMEAAVQATSRPVTVKMRLGWDDDSRNAAELAKRAEEIGVRAVTVHGRTRKQFYTGVADWAAVGEVKAAVGIPVIVNGDITTAEAARQALAQSGADGLMLGRGVYGRPWLAAHLERALIDGVSLDEPGPEARLGIVVEHLRASVEFYGLPLGLRMFRKHLGWYIEQAPWPADPQHRREAKAIICRLDEPLAVEAAMADLWREILPKMNKSDVEDEPQLVDTAVA</sequence>
<evidence type="ECO:0000256" key="13">
    <source>
        <dbReference type="PIRSR" id="PIRSR006621-1"/>
    </source>
</evidence>
<evidence type="ECO:0000256" key="10">
    <source>
        <dbReference type="ARBA" id="ARBA00048205"/>
    </source>
</evidence>
<keyword evidence="17" id="KW-1185">Reference proteome</keyword>
<evidence type="ECO:0000256" key="14">
    <source>
        <dbReference type="PIRSR" id="PIRSR006621-2"/>
    </source>
</evidence>
<dbReference type="PROSITE" id="PS01136">
    <property type="entry name" value="UPF0034"/>
    <property type="match status" value="1"/>
</dbReference>
<dbReference type="SUPFAM" id="SSF51395">
    <property type="entry name" value="FMN-linked oxidoreductases"/>
    <property type="match status" value="1"/>
</dbReference>
<dbReference type="InterPro" id="IPR018517">
    <property type="entry name" value="tRNA_hU_synthase_CS"/>
</dbReference>
<evidence type="ECO:0000256" key="12">
    <source>
        <dbReference type="PIRNR" id="PIRNR006621"/>
    </source>
</evidence>
<comment type="cofactor">
    <cofactor evidence="1 12 14">
        <name>FMN</name>
        <dbReference type="ChEBI" id="CHEBI:58210"/>
    </cofactor>
</comment>
<gene>
    <name evidence="16" type="primary">dus</name>
    <name evidence="16" type="ORF">BREV_BREV_00604</name>
</gene>
<organism evidence="16 17">
    <name type="scientific">Brevundimonas mediterranea</name>
    <dbReference type="NCBI Taxonomy" id="74329"/>
    <lineage>
        <taxon>Bacteria</taxon>
        <taxon>Pseudomonadati</taxon>
        <taxon>Pseudomonadota</taxon>
        <taxon>Alphaproteobacteria</taxon>
        <taxon>Caulobacterales</taxon>
        <taxon>Caulobacteraceae</taxon>
        <taxon>Brevundimonas</taxon>
    </lineage>
</organism>